<dbReference type="InterPro" id="IPR005170">
    <property type="entry name" value="Transptr-assoc_dom"/>
</dbReference>
<feature type="compositionally biased region" description="Basic and acidic residues" evidence="11">
    <location>
        <begin position="444"/>
        <end position="456"/>
    </location>
</feature>
<comment type="similarity">
    <text evidence="2">Belongs to the UPF0053 family.</text>
</comment>
<dbReference type="InterPro" id="IPR051676">
    <property type="entry name" value="UPF0053_domain"/>
</dbReference>
<evidence type="ECO:0000313" key="15">
    <source>
        <dbReference type="EMBL" id="MCR9037267.1"/>
    </source>
</evidence>
<dbReference type="InterPro" id="IPR036318">
    <property type="entry name" value="FAD-bd_PCMH-like_sf"/>
</dbReference>
<evidence type="ECO:0000256" key="1">
    <source>
        <dbReference type="ARBA" id="ARBA00004651"/>
    </source>
</evidence>
<comment type="subcellular location">
    <subcellularLocation>
        <location evidence="1">Cell membrane</location>
        <topology evidence="1">Multi-pass membrane protein</topology>
    </subcellularLocation>
</comment>
<evidence type="ECO:0000256" key="7">
    <source>
        <dbReference type="ARBA" id="ARBA00023122"/>
    </source>
</evidence>
<keyword evidence="16" id="KW-1185">Reference proteome</keyword>
<dbReference type="SUPFAM" id="SSF56176">
    <property type="entry name" value="FAD-binding/transporter-associated domain-like"/>
    <property type="match status" value="1"/>
</dbReference>
<evidence type="ECO:0000259" key="13">
    <source>
        <dbReference type="PROSITE" id="PS51371"/>
    </source>
</evidence>
<evidence type="ECO:0000256" key="11">
    <source>
        <dbReference type="SAM" id="MobiDB-lite"/>
    </source>
</evidence>
<feature type="domain" description="CNNM transmembrane" evidence="14">
    <location>
        <begin position="1"/>
        <end position="201"/>
    </location>
</feature>
<feature type="compositionally biased region" description="Low complexity" evidence="11">
    <location>
        <begin position="457"/>
        <end position="471"/>
    </location>
</feature>
<feature type="domain" description="CBS" evidence="13">
    <location>
        <begin position="217"/>
        <end position="278"/>
    </location>
</feature>
<evidence type="ECO:0000256" key="5">
    <source>
        <dbReference type="ARBA" id="ARBA00022737"/>
    </source>
</evidence>
<dbReference type="Pfam" id="PF03471">
    <property type="entry name" value="CorC_HlyC"/>
    <property type="match status" value="1"/>
</dbReference>
<sequence>MDIALSILVTFLLTLVNGYFSMSEMALSTARKVLLDHDAEEGDARAATAADMIEDPTQFLAAIQVAITLVGFFSSAFAATSLSEPLGLWLSSFGMDVSIANGLATVLITLIVSYFSIVVGELVPKRIAMADAEGVSKRVAGFLRGFSHAVKPLIWLTSASANGIARLLHVKSTEDRQEVSEDEIKYMVTDSDELSDEEKSMIHEVIDLGDTIAREVMVPRVDMCAMREDATLNEVLSVMRRTGFSRIPIYRGNVDRIVGIAHIKDLISPIIDDGRGTEKISRHMRTPDFVPDTKDIIPLLSEMQSSHDQMVIVVDEYGGTAGVITIEDIVEEIVGEIEDEFDPDNKYLTKLSDREWLVDGRFSLDDAIDLGWPVEDNEEYETIAGFITDTADKLPHPGDVITKDGYTFRVQSMRGRRVAMLRVTAPEPTEEESPAQDEQPEAPEDSKDKAPEKDEATAPASEPAEKPAPAAQLQSRVAKLREKSQHQADSGESRGEEGEQGA</sequence>
<dbReference type="Pfam" id="PF01595">
    <property type="entry name" value="CNNM"/>
    <property type="match status" value="1"/>
</dbReference>
<comment type="caution">
    <text evidence="15">The sequence shown here is derived from an EMBL/GenBank/DDBJ whole genome shotgun (WGS) entry which is preliminary data.</text>
</comment>
<dbReference type="InterPro" id="IPR002550">
    <property type="entry name" value="CNNM"/>
</dbReference>
<accession>A0ABT1ZAP0</accession>
<evidence type="ECO:0000313" key="16">
    <source>
        <dbReference type="Proteomes" id="UP001204320"/>
    </source>
</evidence>
<feature type="transmembrane region" description="Helical" evidence="12">
    <location>
        <begin position="99"/>
        <end position="119"/>
    </location>
</feature>
<dbReference type="CDD" id="cd04590">
    <property type="entry name" value="CBS_pair_CorC_HlyC_assoc"/>
    <property type="match status" value="1"/>
</dbReference>
<dbReference type="PANTHER" id="PTHR43099">
    <property type="entry name" value="UPF0053 PROTEIN YRKA"/>
    <property type="match status" value="1"/>
</dbReference>
<dbReference type="SUPFAM" id="SSF54631">
    <property type="entry name" value="CBS-domain pair"/>
    <property type="match status" value="1"/>
</dbReference>
<dbReference type="SMART" id="SM01091">
    <property type="entry name" value="CorC_HlyC"/>
    <property type="match status" value="1"/>
</dbReference>
<keyword evidence="3" id="KW-1003">Cell membrane</keyword>
<evidence type="ECO:0000256" key="2">
    <source>
        <dbReference type="ARBA" id="ARBA00006337"/>
    </source>
</evidence>
<name>A0ABT1ZAP0_9ACTN</name>
<keyword evidence="4 10" id="KW-0812">Transmembrane</keyword>
<evidence type="ECO:0000256" key="4">
    <source>
        <dbReference type="ARBA" id="ARBA00022692"/>
    </source>
</evidence>
<feature type="region of interest" description="Disordered" evidence="11">
    <location>
        <begin position="425"/>
        <end position="502"/>
    </location>
</feature>
<evidence type="ECO:0000256" key="12">
    <source>
        <dbReference type="SAM" id="Phobius"/>
    </source>
</evidence>
<dbReference type="InterPro" id="IPR000644">
    <property type="entry name" value="CBS_dom"/>
</dbReference>
<feature type="compositionally biased region" description="Basic and acidic residues" evidence="11">
    <location>
        <begin position="479"/>
        <end position="502"/>
    </location>
</feature>
<dbReference type="PROSITE" id="PS51371">
    <property type="entry name" value="CBS"/>
    <property type="match status" value="2"/>
</dbReference>
<keyword evidence="8 10" id="KW-0472">Membrane</keyword>
<evidence type="ECO:0000259" key="14">
    <source>
        <dbReference type="PROSITE" id="PS51846"/>
    </source>
</evidence>
<feature type="compositionally biased region" description="Acidic residues" evidence="11">
    <location>
        <begin position="428"/>
        <end position="443"/>
    </location>
</feature>
<dbReference type="SMART" id="SM00116">
    <property type="entry name" value="CBS"/>
    <property type="match status" value="1"/>
</dbReference>
<evidence type="ECO:0000256" key="9">
    <source>
        <dbReference type="PROSITE-ProRule" id="PRU00703"/>
    </source>
</evidence>
<dbReference type="Proteomes" id="UP001204320">
    <property type="component" value="Unassembled WGS sequence"/>
</dbReference>
<evidence type="ECO:0000256" key="3">
    <source>
        <dbReference type="ARBA" id="ARBA00022475"/>
    </source>
</evidence>
<dbReference type="Gene3D" id="3.30.465.10">
    <property type="match status" value="1"/>
</dbReference>
<evidence type="ECO:0000256" key="8">
    <source>
        <dbReference type="ARBA" id="ARBA00023136"/>
    </source>
</evidence>
<dbReference type="RefSeq" id="WP_258499670.1">
    <property type="nucleotide sequence ID" value="NZ_JANSKA010000007.1"/>
</dbReference>
<dbReference type="InterPro" id="IPR044751">
    <property type="entry name" value="Ion_transp-like_CBS"/>
</dbReference>
<dbReference type="PANTHER" id="PTHR43099:SF2">
    <property type="entry name" value="UPF0053 PROTEIN YRKA"/>
    <property type="match status" value="1"/>
</dbReference>
<dbReference type="EMBL" id="JANSKA010000007">
    <property type="protein sequence ID" value="MCR9037267.1"/>
    <property type="molecule type" value="Genomic_DNA"/>
</dbReference>
<dbReference type="Gene3D" id="3.10.580.10">
    <property type="entry name" value="CBS-domain"/>
    <property type="match status" value="1"/>
</dbReference>
<dbReference type="InterPro" id="IPR016169">
    <property type="entry name" value="FAD-bd_PCMH_sub2"/>
</dbReference>
<keyword evidence="7 9" id="KW-0129">CBS domain</keyword>
<dbReference type="PROSITE" id="PS51846">
    <property type="entry name" value="CNNM"/>
    <property type="match status" value="1"/>
</dbReference>
<organism evidence="15 16">
    <name type="scientific">Tractidigestivibacter montrealensis</name>
    <dbReference type="NCBI Taxonomy" id="2972466"/>
    <lineage>
        <taxon>Bacteria</taxon>
        <taxon>Bacillati</taxon>
        <taxon>Actinomycetota</taxon>
        <taxon>Coriobacteriia</taxon>
        <taxon>Coriobacteriales</taxon>
        <taxon>Atopobiaceae</taxon>
        <taxon>Tractidigestivibacter</taxon>
    </lineage>
</organism>
<gene>
    <name evidence="15" type="ORF">NVS32_09935</name>
</gene>
<reference evidence="15 16" key="1">
    <citation type="submission" date="2022-08" db="EMBL/GenBank/DDBJ databases">
        <title>Tractidigestivibacter montrealensis type strain KD21.</title>
        <authorList>
            <person name="Diop K."/>
            <person name="Richard C."/>
            <person name="Routy B."/>
        </authorList>
    </citation>
    <scope>NUCLEOTIDE SEQUENCE [LARGE SCALE GENOMIC DNA]</scope>
    <source>
        <strain evidence="15 16">KD21</strain>
    </source>
</reference>
<feature type="domain" description="CBS" evidence="13">
    <location>
        <begin position="283"/>
        <end position="340"/>
    </location>
</feature>
<evidence type="ECO:0000256" key="10">
    <source>
        <dbReference type="PROSITE-ProRule" id="PRU01193"/>
    </source>
</evidence>
<evidence type="ECO:0000256" key="6">
    <source>
        <dbReference type="ARBA" id="ARBA00022989"/>
    </source>
</evidence>
<feature type="transmembrane region" description="Helical" evidence="12">
    <location>
        <begin position="59"/>
        <end position="79"/>
    </location>
</feature>
<keyword evidence="5" id="KW-0677">Repeat</keyword>
<proteinExistence type="inferred from homology"/>
<protein>
    <submittedName>
        <fullName evidence="15">CNNM domain-containing protein</fullName>
    </submittedName>
</protein>
<dbReference type="Pfam" id="PF00571">
    <property type="entry name" value="CBS"/>
    <property type="match status" value="2"/>
</dbReference>
<keyword evidence="6 10" id="KW-1133">Transmembrane helix</keyword>
<dbReference type="InterPro" id="IPR046342">
    <property type="entry name" value="CBS_dom_sf"/>
</dbReference>